<keyword evidence="3" id="KW-1185">Reference proteome</keyword>
<feature type="domain" description="DUF427" evidence="1">
    <location>
        <begin position="16"/>
        <end position="85"/>
    </location>
</feature>
<evidence type="ECO:0000259" key="1">
    <source>
        <dbReference type="Pfam" id="PF04248"/>
    </source>
</evidence>
<dbReference type="Pfam" id="PF04248">
    <property type="entry name" value="NTP_transf_9"/>
    <property type="match status" value="2"/>
</dbReference>
<gene>
    <name evidence="2" type="ORF">ACFO0B_19840</name>
</gene>
<name>A0ABV8DWM1_9NOCA</name>
<dbReference type="PANTHER" id="PTHR34310:SF9">
    <property type="entry name" value="BLR5716 PROTEIN"/>
    <property type="match status" value="1"/>
</dbReference>
<dbReference type="EMBL" id="JBHSAX010000017">
    <property type="protein sequence ID" value="MFC3964244.1"/>
    <property type="molecule type" value="Genomic_DNA"/>
</dbReference>
<feature type="domain" description="DUF427" evidence="1">
    <location>
        <begin position="128"/>
        <end position="220"/>
    </location>
</feature>
<sequence>MSLRSEPSPKRVRPFLAGRPVADTATPLLVWEIPYYPAYYLPLADLKAELVPTGAPETHHLLGTGTRYDVLLDGVRSPGAALRWTAVPDHVRLEWAAMDEWLEEDEPVYVHPRDPYKRVDVLASSKHVRIELDGTVLAESRSPRILFETSLPPRYYLPFADVRLELLTPSATHTSCPYKGTADYWTVTVDGIEHRDIVWGYRTPLPESQKVAGLLCFYNEKVDIVIDGVRQDRPQTPFS</sequence>
<dbReference type="Gene3D" id="2.170.150.40">
    <property type="entry name" value="Domain of unknown function (DUF427)"/>
    <property type="match status" value="2"/>
</dbReference>
<dbReference type="InterPro" id="IPR038694">
    <property type="entry name" value="DUF427_sf"/>
</dbReference>
<evidence type="ECO:0000313" key="2">
    <source>
        <dbReference type="EMBL" id="MFC3964244.1"/>
    </source>
</evidence>
<organism evidence="2 3">
    <name type="scientific">Nocardia jiangsuensis</name>
    <dbReference type="NCBI Taxonomy" id="1691563"/>
    <lineage>
        <taxon>Bacteria</taxon>
        <taxon>Bacillati</taxon>
        <taxon>Actinomycetota</taxon>
        <taxon>Actinomycetes</taxon>
        <taxon>Mycobacteriales</taxon>
        <taxon>Nocardiaceae</taxon>
        <taxon>Nocardia</taxon>
    </lineage>
</organism>
<comment type="caution">
    <text evidence="2">The sequence shown here is derived from an EMBL/GenBank/DDBJ whole genome shotgun (WGS) entry which is preliminary data.</text>
</comment>
<proteinExistence type="predicted"/>
<evidence type="ECO:0000313" key="3">
    <source>
        <dbReference type="Proteomes" id="UP001595696"/>
    </source>
</evidence>
<protein>
    <submittedName>
        <fullName evidence="2">DUF427 domain-containing protein</fullName>
    </submittedName>
</protein>
<accession>A0ABV8DWM1</accession>
<dbReference type="RefSeq" id="WP_378614016.1">
    <property type="nucleotide sequence ID" value="NZ_JBHSAX010000017.1"/>
</dbReference>
<dbReference type="PANTHER" id="PTHR34310">
    <property type="entry name" value="DUF427 DOMAIN PROTEIN (AFU_ORTHOLOGUE AFUA_3G02220)"/>
    <property type="match status" value="1"/>
</dbReference>
<dbReference type="InterPro" id="IPR007361">
    <property type="entry name" value="DUF427"/>
</dbReference>
<reference evidence="3" key="1">
    <citation type="journal article" date="2019" name="Int. J. Syst. Evol. Microbiol.">
        <title>The Global Catalogue of Microorganisms (GCM) 10K type strain sequencing project: providing services to taxonomists for standard genome sequencing and annotation.</title>
        <authorList>
            <consortium name="The Broad Institute Genomics Platform"/>
            <consortium name="The Broad Institute Genome Sequencing Center for Infectious Disease"/>
            <person name="Wu L."/>
            <person name="Ma J."/>
        </authorList>
    </citation>
    <scope>NUCLEOTIDE SEQUENCE [LARGE SCALE GENOMIC DNA]</scope>
    <source>
        <strain evidence="3">CGMCC 4.7330</strain>
    </source>
</reference>
<dbReference type="Proteomes" id="UP001595696">
    <property type="component" value="Unassembled WGS sequence"/>
</dbReference>